<dbReference type="PANTHER" id="PTHR34826:SF2">
    <property type="entry name" value="UPF0590 PROTEIN C409.17C"/>
    <property type="match status" value="1"/>
</dbReference>
<dbReference type="InterPro" id="IPR013897">
    <property type="entry name" value="Duc1"/>
</dbReference>
<feature type="domain" description="Domain of unknown function at the cortex 1" evidence="2">
    <location>
        <begin position="26"/>
        <end position="284"/>
    </location>
</feature>
<feature type="region of interest" description="Disordered" evidence="1">
    <location>
        <begin position="388"/>
        <end position="417"/>
    </location>
</feature>
<keyword evidence="4" id="KW-1185">Reference proteome</keyword>
<dbReference type="Pfam" id="PF08588">
    <property type="entry name" value="Duc1"/>
    <property type="match status" value="1"/>
</dbReference>
<dbReference type="PANTHER" id="PTHR34826">
    <property type="entry name" value="UPF0590 PROTEIN C409.17C"/>
    <property type="match status" value="1"/>
</dbReference>
<organism evidence="3 4">
    <name type="scientific">Nothophoma quercina</name>
    <dbReference type="NCBI Taxonomy" id="749835"/>
    <lineage>
        <taxon>Eukaryota</taxon>
        <taxon>Fungi</taxon>
        <taxon>Dikarya</taxon>
        <taxon>Ascomycota</taxon>
        <taxon>Pezizomycotina</taxon>
        <taxon>Dothideomycetes</taxon>
        <taxon>Pleosporomycetidae</taxon>
        <taxon>Pleosporales</taxon>
        <taxon>Pleosporineae</taxon>
        <taxon>Didymellaceae</taxon>
        <taxon>Nothophoma</taxon>
    </lineage>
</organism>
<evidence type="ECO:0000313" key="4">
    <source>
        <dbReference type="Proteomes" id="UP001521222"/>
    </source>
</evidence>
<dbReference type="Proteomes" id="UP001521222">
    <property type="component" value="Unassembled WGS sequence"/>
</dbReference>
<feature type="region of interest" description="Disordered" evidence="1">
    <location>
        <begin position="296"/>
        <end position="363"/>
    </location>
</feature>
<name>A0ABR3QXM6_9PLEO</name>
<evidence type="ECO:0000259" key="2">
    <source>
        <dbReference type="Pfam" id="PF08588"/>
    </source>
</evidence>
<proteinExistence type="predicted"/>
<dbReference type="EMBL" id="JAKIXB020000027">
    <property type="protein sequence ID" value="KAL1596919.1"/>
    <property type="molecule type" value="Genomic_DNA"/>
</dbReference>
<sequence length="439" mass="48383">MGLLGGSSESVVDPAARDKYLLQGPTYDPKTHTQVSVNNQQFHKVDNDLATTYLRVRIKDYHGLPKDAPKNSPYFNHPLHSSDRYSVAWSFVPKRDISGTDLIMGFDFSHPVRDRLPPGTKTAVKIATNVLDPGLYADPFSDEPYLYGPMLSSCFTLRVGGKINEEGAEEQLKRLDGENDGVVEEGASLSGDSIRESQQIPSAWKARRKFFLDQSQLEKFTFEKGRLYHADFFNPHLDFSNFSLRLPGFSISVAKYVDEKTHHLRFVLKSRANGEVVFVVFFKLLFGKELEDTLKGGQQKEEGTNGSHTQTKEAKAGLQAEQDTATEAEEPRRKSMQREILGGSRAPSFQEPSGFRAPKSYTREDQSDYTLNAAANALAQSISAAFGAMGFGSSDNSETDSGSNTPPRIHAKSADGIVDTAIEADLGDRHGSNGQQSSV</sequence>
<reference evidence="3 4" key="1">
    <citation type="submission" date="2024-02" db="EMBL/GenBank/DDBJ databases">
        <title>De novo assembly and annotation of 12 fungi associated with fruit tree decline syndrome in Ontario, Canada.</title>
        <authorList>
            <person name="Sulman M."/>
            <person name="Ellouze W."/>
            <person name="Ilyukhin E."/>
        </authorList>
    </citation>
    <scope>NUCLEOTIDE SEQUENCE [LARGE SCALE GENOMIC DNA]</scope>
    <source>
        <strain evidence="3 4">M97-236</strain>
    </source>
</reference>
<protein>
    <recommendedName>
        <fullName evidence="2">Domain of unknown function at the cortex 1 domain-containing protein</fullName>
    </recommendedName>
</protein>
<accession>A0ABR3QXM6</accession>
<evidence type="ECO:0000313" key="3">
    <source>
        <dbReference type="EMBL" id="KAL1596919.1"/>
    </source>
</evidence>
<comment type="caution">
    <text evidence="3">The sequence shown here is derived from an EMBL/GenBank/DDBJ whole genome shotgun (WGS) entry which is preliminary data.</text>
</comment>
<gene>
    <name evidence="3" type="ORF">SLS59_007662</name>
</gene>
<feature type="compositionally biased region" description="Polar residues" evidence="1">
    <location>
        <begin position="393"/>
        <end position="406"/>
    </location>
</feature>
<evidence type="ECO:0000256" key="1">
    <source>
        <dbReference type="SAM" id="MobiDB-lite"/>
    </source>
</evidence>